<evidence type="ECO:0000259" key="4">
    <source>
        <dbReference type="Pfam" id="PF00171"/>
    </source>
</evidence>
<dbReference type="InterPro" id="IPR016163">
    <property type="entry name" value="Ald_DH_C"/>
</dbReference>
<evidence type="ECO:0000313" key="5">
    <source>
        <dbReference type="EMBL" id="SFK33080.1"/>
    </source>
</evidence>
<dbReference type="Gene3D" id="3.40.309.10">
    <property type="entry name" value="Aldehyde Dehydrogenase, Chain A, domain 2"/>
    <property type="match status" value="1"/>
</dbReference>
<keyword evidence="6" id="KW-1185">Reference proteome</keyword>
<evidence type="ECO:0000256" key="2">
    <source>
        <dbReference type="PROSITE-ProRule" id="PRU10007"/>
    </source>
</evidence>
<keyword evidence="1 3" id="KW-0560">Oxidoreductase</keyword>
<comment type="caution">
    <text evidence="5">The sequence shown here is derived from an EMBL/GenBank/DDBJ whole genome shotgun (WGS) entry which is preliminary data.</text>
</comment>
<dbReference type="PROSITE" id="PS00687">
    <property type="entry name" value="ALDEHYDE_DEHYDR_GLU"/>
    <property type="match status" value="1"/>
</dbReference>
<sequence length="492" mass="52179">MTEFSATLNSQNLKKYQSFINGLQCDASSGETIDMICPSTGLPYATIPRCTASDVGKAVSSARAALISKEWATLSAGQRGERLVRLAELISQNRDHLAELEARDTGKPLSQGYGDIDAAAQYFRFYGGAADKITGETLPIAVDYLAMTVREPHGVVASIVPWNYPMQIFARVAGAALAMGNTLVVKPSEDACLSVIETAKLAVEAGFPAGTLNILTGLGEEAGAALSYNPEVDFITFTGSPDVGAMIQSAAARNHIGCTLELGGKSPQIIFEDADLSKALPVIQDCILKNGGQTCSAGSRVLVHQSRWEETVDTLRSAFRSTVSGQYKDNRDLGPLINASQLRRVNAFCEQAEADGIPLIGEGTIAPDAPTEGYYTTAKVYGPVPTDHSLALDEVFGPVLSLIPFRTEEEAIRIANGTPYGLVAGIWTKDIARATRVAKAIRSGQVFVNTYGAGGGVELPFGGVKKSGHGREKGFEALKEFSVLKTIVVSHA</sequence>
<evidence type="ECO:0000313" key="6">
    <source>
        <dbReference type="Proteomes" id="UP000199598"/>
    </source>
</evidence>
<name>A0A1I3YMU8_9HYPH</name>
<organism evidence="5 6">
    <name type="scientific">Pseudovibrio ascidiaceicola</name>
    <dbReference type="NCBI Taxonomy" id="285279"/>
    <lineage>
        <taxon>Bacteria</taxon>
        <taxon>Pseudomonadati</taxon>
        <taxon>Pseudomonadota</taxon>
        <taxon>Alphaproteobacteria</taxon>
        <taxon>Hyphomicrobiales</taxon>
        <taxon>Stappiaceae</taxon>
        <taxon>Pseudovibrio</taxon>
    </lineage>
</organism>
<evidence type="ECO:0000256" key="1">
    <source>
        <dbReference type="ARBA" id="ARBA00023002"/>
    </source>
</evidence>
<dbReference type="InterPro" id="IPR016162">
    <property type="entry name" value="Ald_DH_N"/>
</dbReference>
<proteinExistence type="inferred from homology"/>
<protein>
    <submittedName>
        <fullName evidence="5">Aldehyde dehydrogenase (NAD+)</fullName>
    </submittedName>
</protein>
<comment type="similarity">
    <text evidence="3">Belongs to the aldehyde dehydrogenase family.</text>
</comment>
<dbReference type="RefSeq" id="WP_093518720.1">
    <property type="nucleotide sequence ID" value="NZ_FOSK01000004.1"/>
</dbReference>
<evidence type="ECO:0000256" key="3">
    <source>
        <dbReference type="RuleBase" id="RU003345"/>
    </source>
</evidence>
<reference evidence="5 6" key="1">
    <citation type="submission" date="2016-10" db="EMBL/GenBank/DDBJ databases">
        <authorList>
            <person name="Varghese N."/>
            <person name="Submissions S."/>
        </authorList>
    </citation>
    <scope>NUCLEOTIDE SEQUENCE [LARGE SCALE GENOMIC DNA]</scope>
    <source>
        <strain evidence="5 6">DSM 16392</strain>
    </source>
</reference>
<dbReference type="InterPro" id="IPR015590">
    <property type="entry name" value="Aldehyde_DH_dom"/>
</dbReference>
<dbReference type="CDD" id="cd07109">
    <property type="entry name" value="ALDH_AAS00426"/>
    <property type="match status" value="1"/>
</dbReference>
<gene>
    <name evidence="5" type="ORF">SAMN04488518_104117</name>
</gene>
<dbReference type="Gene3D" id="3.40.605.10">
    <property type="entry name" value="Aldehyde Dehydrogenase, Chain A, domain 1"/>
    <property type="match status" value="1"/>
</dbReference>
<dbReference type="Pfam" id="PF00171">
    <property type="entry name" value="Aldedh"/>
    <property type="match status" value="1"/>
</dbReference>
<dbReference type="InterPro" id="IPR016160">
    <property type="entry name" value="Ald_DH_CS_CYS"/>
</dbReference>
<dbReference type="EMBL" id="FOSK01000004">
    <property type="protein sequence ID" value="SFK33080.1"/>
    <property type="molecule type" value="Genomic_DNA"/>
</dbReference>
<dbReference type="InterPro" id="IPR016161">
    <property type="entry name" value="Ald_DH/histidinol_DH"/>
</dbReference>
<dbReference type="PANTHER" id="PTHR11699">
    <property type="entry name" value="ALDEHYDE DEHYDROGENASE-RELATED"/>
    <property type="match status" value="1"/>
</dbReference>
<feature type="domain" description="Aldehyde dehydrogenase" evidence="4">
    <location>
        <begin position="28"/>
        <end position="487"/>
    </location>
</feature>
<feature type="active site" evidence="2">
    <location>
        <position position="261"/>
    </location>
</feature>
<dbReference type="SUPFAM" id="SSF53720">
    <property type="entry name" value="ALDH-like"/>
    <property type="match status" value="1"/>
</dbReference>
<dbReference type="InterPro" id="IPR029510">
    <property type="entry name" value="Ald_DH_CS_GLU"/>
</dbReference>
<accession>A0A1I3YMU8</accession>
<dbReference type="PROSITE" id="PS00070">
    <property type="entry name" value="ALDEHYDE_DEHYDR_CYS"/>
    <property type="match status" value="1"/>
</dbReference>
<dbReference type="Proteomes" id="UP000199598">
    <property type="component" value="Unassembled WGS sequence"/>
</dbReference>